<protein>
    <submittedName>
        <fullName evidence="1">CLUMA_CG019205, isoform A</fullName>
    </submittedName>
</protein>
<sequence>MSRNIHQKLQFLEVEHKNFMKLARQLELIISYVLKDYHSRRFISLIDFNIWARCIFQQCHQTMGKPKNLISHYLSGFQVAHFNISLNALMDYVDEVNLMLRLTIKSIANTKLIKKVSMSL</sequence>
<accession>A0A1J1J1S4</accession>
<dbReference type="Proteomes" id="UP000183832">
    <property type="component" value="Unassembled WGS sequence"/>
</dbReference>
<organism evidence="1 2">
    <name type="scientific">Clunio marinus</name>
    <dbReference type="NCBI Taxonomy" id="568069"/>
    <lineage>
        <taxon>Eukaryota</taxon>
        <taxon>Metazoa</taxon>
        <taxon>Ecdysozoa</taxon>
        <taxon>Arthropoda</taxon>
        <taxon>Hexapoda</taxon>
        <taxon>Insecta</taxon>
        <taxon>Pterygota</taxon>
        <taxon>Neoptera</taxon>
        <taxon>Endopterygota</taxon>
        <taxon>Diptera</taxon>
        <taxon>Nematocera</taxon>
        <taxon>Chironomoidea</taxon>
        <taxon>Chironomidae</taxon>
        <taxon>Clunio</taxon>
    </lineage>
</organism>
<evidence type="ECO:0000313" key="1">
    <source>
        <dbReference type="EMBL" id="CRL06397.1"/>
    </source>
</evidence>
<proteinExistence type="predicted"/>
<dbReference type="AlphaFoldDB" id="A0A1J1J1S4"/>
<name>A0A1J1J1S4_9DIPT</name>
<keyword evidence="2" id="KW-1185">Reference proteome</keyword>
<dbReference type="EMBL" id="CVRI01000066">
    <property type="protein sequence ID" value="CRL06397.1"/>
    <property type="molecule type" value="Genomic_DNA"/>
</dbReference>
<gene>
    <name evidence="1" type="ORF">CLUMA_CG019205</name>
</gene>
<evidence type="ECO:0000313" key="2">
    <source>
        <dbReference type="Proteomes" id="UP000183832"/>
    </source>
</evidence>
<reference evidence="1 2" key="1">
    <citation type="submission" date="2015-04" db="EMBL/GenBank/DDBJ databases">
        <authorList>
            <person name="Syromyatnikov M.Y."/>
            <person name="Popov V.N."/>
        </authorList>
    </citation>
    <scope>NUCLEOTIDE SEQUENCE [LARGE SCALE GENOMIC DNA]</scope>
</reference>